<reference evidence="2" key="1">
    <citation type="submission" date="2013-03" db="EMBL/GenBank/DDBJ databases">
        <title>The Genome Sequence of Anopheles minimus MINIMUS1.</title>
        <authorList>
            <consortium name="The Broad Institute Genomics Platform"/>
            <person name="Neafsey D.E."/>
            <person name="Walton C."/>
            <person name="Walker B."/>
            <person name="Young S.K."/>
            <person name="Zeng Q."/>
            <person name="Gargeya S."/>
            <person name="Fitzgerald M."/>
            <person name="Haas B."/>
            <person name="Abouelleil A."/>
            <person name="Allen A.W."/>
            <person name="Alvarado L."/>
            <person name="Arachchi H.M."/>
            <person name="Berlin A.M."/>
            <person name="Chapman S.B."/>
            <person name="Gainer-Dewar J."/>
            <person name="Goldberg J."/>
            <person name="Griggs A."/>
            <person name="Gujja S."/>
            <person name="Hansen M."/>
            <person name="Howarth C."/>
            <person name="Imamovic A."/>
            <person name="Ireland A."/>
            <person name="Larimer J."/>
            <person name="McCowan C."/>
            <person name="Murphy C."/>
            <person name="Pearson M."/>
            <person name="Poon T.W."/>
            <person name="Priest M."/>
            <person name="Roberts A."/>
            <person name="Saif S."/>
            <person name="Shea T."/>
            <person name="Sisk P."/>
            <person name="Sykes S."/>
            <person name="Wortman J."/>
            <person name="Nusbaum C."/>
            <person name="Birren B."/>
        </authorList>
    </citation>
    <scope>NUCLEOTIDE SEQUENCE [LARGE SCALE GENOMIC DNA]</scope>
    <source>
        <strain evidence="2">MINIMUS1</strain>
    </source>
</reference>
<proteinExistence type="predicted"/>
<protein>
    <submittedName>
        <fullName evidence="1">Uncharacterized protein</fullName>
    </submittedName>
</protein>
<dbReference type="AlphaFoldDB" id="A0A182WPH5"/>
<dbReference type="VEuPathDB" id="VectorBase:AMIN014575"/>
<dbReference type="EnsemblMetazoa" id="AMIN014575-RA">
    <property type="protein sequence ID" value="AMIN014575-PA"/>
    <property type="gene ID" value="AMIN014575"/>
</dbReference>
<accession>A0A182WPH5</accession>
<dbReference type="Proteomes" id="UP000075920">
    <property type="component" value="Unassembled WGS sequence"/>
</dbReference>
<name>A0A182WPH5_9DIPT</name>
<keyword evidence="2" id="KW-1185">Reference proteome</keyword>
<organism evidence="1 2">
    <name type="scientific">Anopheles minimus</name>
    <dbReference type="NCBI Taxonomy" id="112268"/>
    <lineage>
        <taxon>Eukaryota</taxon>
        <taxon>Metazoa</taxon>
        <taxon>Ecdysozoa</taxon>
        <taxon>Arthropoda</taxon>
        <taxon>Hexapoda</taxon>
        <taxon>Insecta</taxon>
        <taxon>Pterygota</taxon>
        <taxon>Neoptera</taxon>
        <taxon>Endopterygota</taxon>
        <taxon>Diptera</taxon>
        <taxon>Nematocera</taxon>
        <taxon>Culicoidea</taxon>
        <taxon>Culicidae</taxon>
        <taxon>Anophelinae</taxon>
        <taxon>Anopheles</taxon>
    </lineage>
</organism>
<evidence type="ECO:0000313" key="1">
    <source>
        <dbReference type="EnsemblMetazoa" id="AMIN014575-PA"/>
    </source>
</evidence>
<reference evidence="1" key="2">
    <citation type="submission" date="2020-05" db="UniProtKB">
        <authorList>
            <consortium name="EnsemblMetazoa"/>
        </authorList>
    </citation>
    <scope>IDENTIFICATION</scope>
    <source>
        <strain evidence="1">MINIMUS1</strain>
    </source>
</reference>
<sequence length="30" mass="3444">MCVCMYVCASEVKKASLYEVQREECFHSIG</sequence>
<evidence type="ECO:0000313" key="2">
    <source>
        <dbReference type="Proteomes" id="UP000075920"/>
    </source>
</evidence>